<feature type="signal peptide" evidence="1">
    <location>
        <begin position="1"/>
        <end position="22"/>
    </location>
</feature>
<name>A0AAE1IT45_9FABA</name>
<protein>
    <submittedName>
        <fullName evidence="2">Uncharacterized protein</fullName>
    </submittedName>
</protein>
<proteinExistence type="predicted"/>
<evidence type="ECO:0000256" key="1">
    <source>
        <dbReference type="SAM" id="SignalP"/>
    </source>
</evidence>
<dbReference type="EMBL" id="JAWXYG010000013">
    <property type="protein sequence ID" value="KAK4255254.1"/>
    <property type="molecule type" value="Genomic_DNA"/>
</dbReference>
<feature type="chain" id="PRO_5042104739" evidence="1">
    <location>
        <begin position="23"/>
        <end position="173"/>
    </location>
</feature>
<dbReference type="AlphaFoldDB" id="A0AAE1IT45"/>
<sequence length="173" mass="18964">MAFHRSLITLLLLFALAQASASQVLNAKVSCFDCTFPNQYLSEIKISVKCENVRKVTVATTEEDGSFKVNLPIRDPRNHTPSHINCVAKLLGGPNQLYASEKDKVSLIVKGTEPNTYTISKPLGFLTSCPKKTVCEAAKEFGASETFNIPLPPEWGLAPSSYYIPFFPIIGIP</sequence>
<keyword evidence="3" id="KW-1185">Reference proteome</keyword>
<gene>
    <name evidence="2" type="ORF">QN277_008273</name>
</gene>
<keyword evidence="1" id="KW-0732">Signal</keyword>
<organism evidence="2 3">
    <name type="scientific">Acacia crassicarpa</name>
    <name type="common">northern wattle</name>
    <dbReference type="NCBI Taxonomy" id="499986"/>
    <lineage>
        <taxon>Eukaryota</taxon>
        <taxon>Viridiplantae</taxon>
        <taxon>Streptophyta</taxon>
        <taxon>Embryophyta</taxon>
        <taxon>Tracheophyta</taxon>
        <taxon>Spermatophyta</taxon>
        <taxon>Magnoliopsida</taxon>
        <taxon>eudicotyledons</taxon>
        <taxon>Gunneridae</taxon>
        <taxon>Pentapetalae</taxon>
        <taxon>rosids</taxon>
        <taxon>fabids</taxon>
        <taxon>Fabales</taxon>
        <taxon>Fabaceae</taxon>
        <taxon>Caesalpinioideae</taxon>
        <taxon>mimosoid clade</taxon>
        <taxon>Acacieae</taxon>
        <taxon>Acacia</taxon>
    </lineage>
</organism>
<evidence type="ECO:0000313" key="2">
    <source>
        <dbReference type="EMBL" id="KAK4255254.1"/>
    </source>
</evidence>
<accession>A0AAE1IT45</accession>
<dbReference type="Proteomes" id="UP001293593">
    <property type="component" value="Unassembled WGS sequence"/>
</dbReference>
<evidence type="ECO:0000313" key="3">
    <source>
        <dbReference type="Proteomes" id="UP001293593"/>
    </source>
</evidence>
<comment type="caution">
    <text evidence="2">The sequence shown here is derived from an EMBL/GenBank/DDBJ whole genome shotgun (WGS) entry which is preliminary data.</text>
</comment>
<reference evidence="2" key="1">
    <citation type="submission" date="2023-10" db="EMBL/GenBank/DDBJ databases">
        <title>Chromosome-level genome of the transformable northern wattle, Acacia crassicarpa.</title>
        <authorList>
            <person name="Massaro I."/>
            <person name="Sinha N.R."/>
            <person name="Poethig S."/>
            <person name="Leichty A.R."/>
        </authorList>
    </citation>
    <scope>NUCLEOTIDE SEQUENCE</scope>
    <source>
        <strain evidence="2">Acra3RX</strain>
        <tissue evidence="2">Leaf</tissue>
    </source>
</reference>